<dbReference type="PROSITE" id="PS51898">
    <property type="entry name" value="TYR_RECOMBINASE"/>
    <property type="match status" value="1"/>
</dbReference>
<evidence type="ECO:0000313" key="4">
    <source>
        <dbReference type="EMBL" id="OUR81501.1"/>
    </source>
</evidence>
<dbReference type="Pfam" id="PF00589">
    <property type="entry name" value="Phage_integrase"/>
    <property type="match status" value="1"/>
</dbReference>
<evidence type="ECO:0000256" key="1">
    <source>
        <dbReference type="ARBA" id="ARBA00022908"/>
    </source>
</evidence>
<dbReference type="PANTHER" id="PTHR30349">
    <property type="entry name" value="PHAGE INTEGRASE-RELATED"/>
    <property type="match status" value="1"/>
</dbReference>
<dbReference type="GO" id="GO:0006310">
    <property type="term" value="P:DNA recombination"/>
    <property type="evidence" value="ECO:0007669"/>
    <property type="project" value="UniProtKB-KW"/>
</dbReference>
<dbReference type="GO" id="GO:0003677">
    <property type="term" value="F:DNA binding"/>
    <property type="evidence" value="ECO:0007669"/>
    <property type="project" value="InterPro"/>
</dbReference>
<dbReference type="PANTHER" id="PTHR30349:SF64">
    <property type="entry name" value="PROPHAGE INTEGRASE INTD-RELATED"/>
    <property type="match status" value="1"/>
</dbReference>
<protein>
    <submittedName>
        <fullName evidence="4">Integrase</fullName>
    </submittedName>
</protein>
<keyword evidence="1" id="KW-0229">DNA integration</keyword>
<sequence>LPIILSLEEIKLFLAAAAHPKYHAAFSVAYGAGLRVSEVVSLKVSDIDSERMVLRVEQGKGSRDRYAMLSPALLEHLRQWWLFANKHGQMHREGWLFPGLNPINHMTSRQLARVCTTTANNAGINKKVSMHTLRHSFATHLLEAHVDIRVIQVLLGHAKLGTTALYAQVATNLLRKVISPLDALANKDKTKDKDKS</sequence>
<evidence type="ECO:0000256" key="2">
    <source>
        <dbReference type="ARBA" id="ARBA00023172"/>
    </source>
</evidence>
<dbReference type="GO" id="GO:0015074">
    <property type="term" value="P:DNA integration"/>
    <property type="evidence" value="ECO:0007669"/>
    <property type="project" value="UniProtKB-KW"/>
</dbReference>
<proteinExistence type="predicted"/>
<dbReference type="AlphaFoldDB" id="A0A1Y5EFT7"/>
<dbReference type="Gene3D" id="1.10.443.10">
    <property type="entry name" value="Intergrase catalytic core"/>
    <property type="match status" value="1"/>
</dbReference>
<dbReference type="SUPFAM" id="SSF56349">
    <property type="entry name" value="DNA breaking-rejoining enzymes"/>
    <property type="match status" value="1"/>
</dbReference>
<comment type="caution">
    <text evidence="4">The sequence shown here is derived from an EMBL/GenBank/DDBJ whole genome shotgun (WGS) entry which is preliminary data.</text>
</comment>
<dbReference type="EMBL" id="MAAF01000045">
    <property type="protein sequence ID" value="OUR81501.1"/>
    <property type="molecule type" value="Genomic_DNA"/>
</dbReference>
<name>A0A1Y5EFT7_COLPS</name>
<evidence type="ECO:0000259" key="3">
    <source>
        <dbReference type="PROSITE" id="PS51898"/>
    </source>
</evidence>
<evidence type="ECO:0000313" key="5">
    <source>
        <dbReference type="Proteomes" id="UP000243053"/>
    </source>
</evidence>
<accession>A0A1Y5EFT7</accession>
<reference evidence="5" key="1">
    <citation type="journal article" date="2017" name="Proc. Natl. Acad. Sci. U.S.A.">
        <title>Simulation of Deepwater Horizon oil plume reveals substrate specialization within a complex community of hydrocarbon degraders.</title>
        <authorList>
            <person name="Hu P."/>
            <person name="Dubinsky E.A."/>
            <person name="Probst A.J."/>
            <person name="Wang J."/>
            <person name="Sieber C.M.K."/>
            <person name="Tom L.M."/>
            <person name="Gardinali P."/>
            <person name="Banfield J.F."/>
            <person name="Atlas R.M."/>
            <person name="Andersen G.L."/>
        </authorList>
    </citation>
    <scope>NUCLEOTIDE SEQUENCE [LARGE SCALE GENOMIC DNA]</scope>
</reference>
<gene>
    <name evidence="4" type="ORF">A9Q75_07340</name>
</gene>
<dbReference type="InterPro" id="IPR002104">
    <property type="entry name" value="Integrase_catalytic"/>
</dbReference>
<dbReference type="InterPro" id="IPR050090">
    <property type="entry name" value="Tyrosine_recombinase_XerCD"/>
</dbReference>
<feature type="non-terminal residue" evidence="4">
    <location>
        <position position="1"/>
    </location>
</feature>
<dbReference type="Proteomes" id="UP000243053">
    <property type="component" value="Unassembled WGS sequence"/>
</dbReference>
<keyword evidence="2" id="KW-0233">DNA recombination</keyword>
<feature type="domain" description="Tyr recombinase" evidence="3">
    <location>
        <begin position="1"/>
        <end position="179"/>
    </location>
</feature>
<dbReference type="InterPro" id="IPR013762">
    <property type="entry name" value="Integrase-like_cat_sf"/>
</dbReference>
<organism evidence="4 5">
    <name type="scientific">Colwellia psychrerythraea</name>
    <name type="common">Vibrio psychroerythus</name>
    <dbReference type="NCBI Taxonomy" id="28229"/>
    <lineage>
        <taxon>Bacteria</taxon>
        <taxon>Pseudomonadati</taxon>
        <taxon>Pseudomonadota</taxon>
        <taxon>Gammaproteobacteria</taxon>
        <taxon>Alteromonadales</taxon>
        <taxon>Colwelliaceae</taxon>
        <taxon>Colwellia</taxon>
    </lineage>
</organism>
<dbReference type="InterPro" id="IPR011010">
    <property type="entry name" value="DNA_brk_join_enz"/>
</dbReference>